<evidence type="ECO:0000256" key="1">
    <source>
        <dbReference type="ARBA" id="ARBA00044755"/>
    </source>
</evidence>
<dbReference type="RefSeq" id="WP_191154165.1">
    <property type="nucleotide sequence ID" value="NZ_JACWUN010000004.1"/>
</dbReference>
<dbReference type="PANTHER" id="PTHR35024:SF4">
    <property type="entry name" value="POLYMER-FORMING CYTOSKELETAL PROTEIN"/>
    <property type="match status" value="1"/>
</dbReference>
<accession>A0A8J6UNQ1</accession>
<proteinExistence type="inferred from homology"/>
<dbReference type="InterPro" id="IPR007607">
    <property type="entry name" value="BacA/B"/>
</dbReference>
<dbReference type="Pfam" id="PF04519">
    <property type="entry name" value="Bactofilin"/>
    <property type="match status" value="1"/>
</dbReference>
<protein>
    <submittedName>
        <fullName evidence="3">Polymer-forming cytoskeletal protein</fullName>
    </submittedName>
</protein>
<sequence>MFGGKKEENKQIKKPIDIEKADIKAFLGQGSHFEGKLNFDELVRLDGNFTGEICSSDTLIVGETASIEGQISVGALILSGRFVGGIKATTQVELRAPAQVEGTIETPCLKIDEKVMFNGEIKMSAEPQQQPSKKIENDQKKDEKTLSQ</sequence>
<name>A0A8J6UNQ1_9BACT</name>
<dbReference type="AlphaFoldDB" id="A0A8J6UNQ1"/>
<reference evidence="3" key="1">
    <citation type="submission" date="2020-09" db="EMBL/GenBank/DDBJ databases">
        <title>Pelobacter alkaliphilus sp. nov., a novel anaerobic arsenate-reducing bacterium from terrestrial mud volcano.</title>
        <authorList>
            <person name="Khomyakova M.A."/>
            <person name="Merkel A.Y."/>
            <person name="Slobodkin A.I."/>
        </authorList>
    </citation>
    <scope>NUCLEOTIDE SEQUENCE</scope>
    <source>
        <strain evidence="3">M08fum</strain>
    </source>
</reference>
<comment type="similarity">
    <text evidence="1">Belongs to the bactofilin family.</text>
</comment>
<dbReference type="EMBL" id="JACWUN010000004">
    <property type="protein sequence ID" value="MBD1399884.1"/>
    <property type="molecule type" value="Genomic_DNA"/>
</dbReference>
<evidence type="ECO:0000256" key="2">
    <source>
        <dbReference type="SAM" id="MobiDB-lite"/>
    </source>
</evidence>
<feature type="region of interest" description="Disordered" evidence="2">
    <location>
        <begin position="122"/>
        <end position="148"/>
    </location>
</feature>
<dbReference type="PANTHER" id="PTHR35024">
    <property type="entry name" value="HYPOTHETICAL CYTOSOLIC PROTEIN"/>
    <property type="match status" value="1"/>
</dbReference>
<evidence type="ECO:0000313" key="3">
    <source>
        <dbReference type="EMBL" id="MBD1399884.1"/>
    </source>
</evidence>
<keyword evidence="4" id="KW-1185">Reference proteome</keyword>
<gene>
    <name evidence="3" type="ORF">ICT70_04290</name>
</gene>
<comment type="caution">
    <text evidence="3">The sequence shown here is derived from an EMBL/GenBank/DDBJ whole genome shotgun (WGS) entry which is preliminary data.</text>
</comment>
<evidence type="ECO:0000313" key="4">
    <source>
        <dbReference type="Proteomes" id="UP000632828"/>
    </source>
</evidence>
<organism evidence="3 4">
    <name type="scientific">Pelovirga terrestris</name>
    <dbReference type="NCBI Taxonomy" id="2771352"/>
    <lineage>
        <taxon>Bacteria</taxon>
        <taxon>Pseudomonadati</taxon>
        <taxon>Thermodesulfobacteriota</taxon>
        <taxon>Desulfuromonadia</taxon>
        <taxon>Geobacterales</taxon>
        <taxon>Geobacteraceae</taxon>
        <taxon>Pelovirga</taxon>
    </lineage>
</organism>
<feature type="compositionally biased region" description="Basic and acidic residues" evidence="2">
    <location>
        <begin position="133"/>
        <end position="148"/>
    </location>
</feature>
<dbReference type="Proteomes" id="UP000632828">
    <property type="component" value="Unassembled WGS sequence"/>
</dbReference>